<organism evidence="3 4">
    <name type="scientific">Pseudaeromonas sharmana</name>
    <dbReference type="NCBI Taxonomy" id="328412"/>
    <lineage>
        <taxon>Bacteria</taxon>
        <taxon>Pseudomonadati</taxon>
        <taxon>Pseudomonadota</taxon>
        <taxon>Gammaproteobacteria</taxon>
        <taxon>Aeromonadales</taxon>
        <taxon>Aeromonadaceae</taxon>
        <taxon>Pseudaeromonas</taxon>
    </lineage>
</organism>
<dbReference type="PANTHER" id="PTHR37957">
    <property type="entry name" value="BLR7070 PROTEIN"/>
    <property type="match status" value="1"/>
</dbReference>
<evidence type="ECO:0000313" key="4">
    <source>
        <dbReference type="Proteomes" id="UP001595692"/>
    </source>
</evidence>
<dbReference type="Proteomes" id="UP001595692">
    <property type="component" value="Unassembled WGS sequence"/>
</dbReference>
<proteinExistence type="predicted"/>
<feature type="chain" id="PRO_5046241459" evidence="1">
    <location>
        <begin position="23"/>
        <end position="459"/>
    </location>
</feature>
<evidence type="ECO:0000256" key="1">
    <source>
        <dbReference type="SAM" id="SignalP"/>
    </source>
</evidence>
<dbReference type="Pfam" id="PF13449">
    <property type="entry name" value="Phytase-like"/>
    <property type="match status" value="1"/>
</dbReference>
<keyword evidence="4" id="KW-1185">Reference proteome</keyword>
<comment type="caution">
    <text evidence="3">The sequence shown here is derived from an EMBL/GenBank/DDBJ whole genome shotgun (WGS) entry which is preliminary data.</text>
</comment>
<feature type="signal peptide" evidence="1">
    <location>
        <begin position="1"/>
        <end position="22"/>
    </location>
</feature>
<evidence type="ECO:0000313" key="3">
    <source>
        <dbReference type="EMBL" id="MFC3911927.1"/>
    </source>
</evidence>
<accession>A0ABV8CJ47</accession>
<name>A0ABV8CJ47_9GAMM</name>
<evidence type="ECO:0000259" key="2">
    <source>
        <dbReference type="Pfam" id="PF13449"/>
    </source>
</evidence>
<reference evidence="4" key="1">
    <citation type="journal article" date="2019" name="Int. J. Syst. Evol. Microbiol.">
        <title>The Global Catalogue of Microorganisms (GCM) 10K type strain sequencing project: providing services to taxonomists for standard genome sequencing and annotation.</title>
        <authorList>
            <consortium name="The Broad Institute Genomics Platform"/>
            <consortium name="The Broad Institute Genome Sequencing Center for Infectious Disease"/>
            <person name="Wu L."/>
            <person name="Ma J."/>
        </authorList>
    </citation>
    <scope>NUCLEOTIDE SEQUENCE [LARGE SCALE GENOMIC DNA]</scope>
    <source>
        <strain evidence="4">CCUG 54939</strain>
    </source>
</reference>
<dbReference type="RefSeq" id="WP_377149766.1">
    <property type="nucleotide sequence ID" value="NZ_JBHSAF010000001.1"/>
</dbReference>
<sequence>MMRLHSCALGLAMVLGSLAVQAAEPQVVAKLTIPLPAESRLHYQGPFASAFGAGLPLGLGSGLFFDGQDADGTLHFVSLTDRGPNGDAPQWHGKQESKIFLRPDFTPQWRPLQVKDGQVSVGAAVLLHDGQGVLHGLPLPAGTVGATGEQAIDAALQPVAVPDSRGLDSEGIVADGRGGYWLCDEYGPFLIHVDGQGKVLQKYGPEAQGGSKAVASGLPAVLAWRQPNRGFEGIARLPSGKIIAAVQSTLDIEGKTAKQASFIRLLELDPASGQTRMLAYPLEAGFYKKNKDAKLGDLVAVDETTLLAIEQGKDKDKQMHNRIYRLDLAAASDLSALRVEGKEPEFASAAALAAAGMRPVGKQLLVDLQALGWQAEKAEGLALIDARTLAISNDNDFGVAVKVTQPVAQSKDITDYSTEGDGKLRYDGQPVASRVQLQPLDAAESASLLWLIQLPQALR</sequence>
<dbReference type="InterPro" id="IPR027372">
    <property type="entry name" value="Phytase-like_dom"/>
</dbReference>
<feature type="domain" description="Phytase-like" evidence="2">
    <location>
        <begin position="73"/>
        <end position="397"/>
    </location>
</feature>
<keyword evidence="1" id="KW-0732">Signal</keyword>
<dbReference type="EMBL" id="JBHSAF010000001">
    <property type="protein sequence ID" value="MFC3911927.1"/>
    <property type="molecule type" value="Genomic_DNA"/>
</dbReference>
<dbReference type="PANTHER" id="PTHR37957:SF1">
    <property type="entry name" value="PHYTASE-LIKE DOMAIN-CONTAINING PROTEIN"/>
    <property type="match status" value="1"/>
</dbReference>
<protein>
    <submittedName>
        <fullName evidence="3">Esterase-like activity of phytase family protein</fullName>
    </submittedName>
</protein>
<gene>
    <name evidence="3" type="ORF">ACFOSS_00405</name>
</gene>